<evidence type="ECO:0000313" key="3">
    <source>
        <dbReference type="EMBL" id="MFC0522007.1"/>
    </source>
</evidence>
<sequence>MGRKREANAPQRKEELSLFQRVVQQEETLAEYKRMLDQVKSKFDDYQIDWYTYNQQVKILPIKWKQYAERQHVNELEQRILSAMGTYKEKEASLEGKLKQKERTIVQLQQTLERNQRQYSVLQHQKQRAIHRLEKQLNQKEKQFTFLQQSIRKAEIAYEQLYNAYNQKSIPVPNVKAKILLVPPFHRSRKVLKGLDAWWERSQSFIEESRRFQQWLVEQNIMLMKHRTSPSLLPDIDCVEKDVRSLAELKEQIDVLKNSQTGRETYMWNIWKSEQQEEYQKKIDRIEETIQSLEKHLMEYKETMEEWNQSKTTASLAEQENFQKHVEELSEMLNVYQQKEEQYHQEMEEMTEQLKALQQTEDTLEDTEKHYQEQLQQYQLELKNSQETNEQLQEELAAKEEQSEAFQEKITELEQELRMHQAKEGRAEGELQRLQNHIKRYEATKKEDNRKIDSLKQKIGELKQKKNDKDFYGSSKGRELNFEELKTLQYPKSPTSQQTTVFNPYRYSHGGKGDNKK</sequence>
<dbReference type="EMBL" id="JBHLTP010000001">
    <property type="protein sequence ID" value="MFC0522007.1"/>
    <property type="molecule type" value="Genomic_DNA"/>
</dbReference>
<feature type="region of interest" description="Disordered" evidence="2">
    <location>
        <begin position="488"/>
        <end position="517"/>
    </location>
</feature>
<gene>
    <name evidence="3" type="ORF">ACFFGV_00190</name>
</gene>
<dbReference type="SUPFAM" id="SSF57997">
    <property type="entry name" value="Tropomyosin"/>
    <property type="match status" value="1"/>
</dbReference>
<proteinExistence type="predicted"/>
<keyword evidence="4" id="KW-1185">Reference proteome</keyword>
<keyword evidence="1" id="KW-0175">Coiled coil</keyword>
<name>A0ABV6LI28_9BACI</name>
<feature type="coiled-coil region" evidence="1">
    <location>
        <begin position="22"/>
        <end position="49"/>
    </location>
</feature>
<dbReference type="Proteomes" id="UP001589836">
    <property type="component" value="Unassembled WGS sequence"/>
</dbReference>
<dbReference type="RefSeq" id="WP_377344486.1">
    <property type="nucleotide sequence ID" value="NZ_JBHLTP010000001.1"/>
</dbReference>
<evidence type="ECO:0000313" key="4">
    <source>
        <dbReference type="Proteomes" id="UP001589836"/>
    </source>
</evidence>
<evidence type="ECO:0000256" key="2">
    <source>
        <dbReference type="SAM" id="MobiDB-lite"/>
    </source>
</evidence>
<feature type="compositionally biased region" description="Polar residues" evidence="2">
    <location>
        <begin position="490"/>
        <end position="502"/>
    </location>
</feature>
<comment type="caution">
    <text evidence="3">The sequence shown here is derived from an EMBL/GenBank/DDBJ whole genome shotgun (WGS) entry which is preliminary data.</text>
</comment>
<feature type="coiled-coil region" evidence="1">
    <location>
        <begin position="91"/>
        <end position="157"/>
    </location>
</feature>
<evidence type="ECO:0000256" key="1">
    <source>
        <dbReference type="SAM" id="Coils"/>
    </source>
</evidence>
<accession>A0ABV6LI28</accession>
<dbReference type="Gene3D" id="1.10.287.1490">
    <property type="match status" value="1"/>
</dbReference>
<feature type="coiled-coil region" evidence="1">
    <location>
        <begin position="239"/>
        <end position="465"/>
    </location>
</feature>
<organism evidence="3 4">
    <name type="scientific">Pontibacillus salicampi</name>
    <dbReference type="NCBI Taxonomy" id="1449801"/>
    <lineage>
        <taxon>Bacteria</taxon>
        <taxon>Bacillati</taxon>
        <taxon>Bacillota</taxon>
        <taxon>Bacilli</taxon>
        <taxon>Bacillales</taxon>
        <taxon>Bacillaceae</taxon>
        <taxon>Pontibacillus</taxon>
    </lineage>
</organism>
<protein>
    <submittedName>
        <fullName evidence="3">Uncharacterized protein</fullName>
    </submittedName>
</protein>
<reference evidence="3 4" key="1">
    <citation type="submission" date="2024-09" db="EMBL/GenBank/DDBJ databases">
        <authorList>
            <person name="Sun Q."/>
            <person name="Mori K."/>
        </authorList>
    </citation>
    <scope>NUCLEOTIDE SEQUENCE [LARGE SCALE GENOMIC DNA]</scope>
    <source>
        <strain evidence="3 4">NCAIM B.02529</strain>
    </source>
</reference>